<organism evidence="3 4">
    <name type="scientific">Kluyvera ascorbata</name>
    <dbReference type="NCBI Taxonomy" id="51288"/>
    <lineage>
        <taxon>Bacteria</taxon>
        <taxon>Pseudomonadati</taxon>
        <taxon>Pseudomonadota</taxon>
        <taxon>Gammaproteobacteria</taxon>
        <taxon>Enterobacterales</taxon>
        <taxon>Enterobacteriaceae</taxon>
        <taxon>Kluyvera</taxon>
    </lineage>
</organism>
<dbReference type="SUPFAM" id="SSF53474">
    <property type="entry name" value="alpha/beta-Hydrolases"/>
    <property type="match status" value="1"/>
</dbReference>
<feature type="domain" description="BD-FAE-like" evidence="2">
    <location>
        <begin position="103"/>
        <end position="252"/>
    </location>
</feature>
<sequence length="302" mass="32678">MHRRHFLLGCAATLFSARYGLTLAYATSYQQQTIPLWPAIPPGGGGPVGKMHVSAKGAQSQVAVPSLTVLTPSSPNGRGVLIAPGGGYQRIEMAMEGWPAALWLVNRGYTAYLLSYRLPGEGWNDGNLVALQDAQRALRIVAQRERRVSALGFSAGGHLLGMAATRPDYQSYPAVDALDKYPATMDGAALIYPIITLEKPYTHTATHKILLGREASQAANAAWSVQHYVTPETPPIFLVQAEDDPVSDPHNTLIMQAACLREQVPVTMYRYPTGEHGFAMGKPGTATVEWPGHYASWLRALS</sequence>
<dbReference type="InterPro" id="IPR029058">
    <property type="entry name" value="AB_hydrolase_fold"/>
</dbReference>
<proteinExistence type="predicted"/>
<dbReference type="Pfam" id="PF20434">
    <property type="entry name" value="BD-FAE"/>
    <property type="match status" value="1"/>
</dbReference>
<dbReference type="OrthoDB" id="9771666at2"/>
<dbReference type="AlphaFoldDB" id="A0A3N2RW42"/>
<evidence type="ECO:0000256" key="1">
    <source>
        <dbReference type="ARBA" id="ARBA00022801"/>
    </source>
</evidence>
<dbReference type="PANTHER" id="PTHR48081:SF6">
    <property type="entry name" value="PEPTIDASE S9 PROLYL OLIGOPEPTIDASE CATALYTIC DOMAIN-CONTAINING PROTEIN"/>
    <property type="match status" value="1"/>
</dbReference>
<dbReference type="InterPro" id="IPR049492">
    <property type="entry name" value="BD-FAE-like_dom"/>
</dbReference>
<evidence type="ECO:0000259" key="2">
    <source>
        <dbReference type="Pfam" id="PF20434"/>
    </source>
</evidence>
<dbReference type="Gene3D" id="3.40.50.1820">
    <property type="entry name" value="alpha/beta hydrolase"/>
    <property type="match status" value="1"/>
</dbReference>
<dbReference type="RefSeq" id="WP_123652128.1">
    <property type="nucleotide sequence ID" value="NZ_RHFN01000022.1"/>
</dbReference>
<dbReference type="EMBL" id="RHFN01000022">
    <property type="protein sequence ID" value="ROU11568.1"/>
    <property type="molecule type" value="Genomic_DNA"/>
</dbReference>
<name>A0A3N2RW42_9ENTR</name>
<accession>A0A3N2RW42</accession>
<protein>
    <submittedName>
        <fullName evidence="3">Alpha/beta hydrolase</fullName>
    </submittedName>
</protein>
<dbReference type="GO" id="GO:0016787">
    <property type="term" value="F:hydrolase activity"/>
    <property type="evidence" value="ECO:0007669"/>
    <property type="project" value="UniProtKB-KW"/>
</dbReference>
<reference evidence="3 4" key="1">
    <citation type="submission" date="2018-10" db="EMBL/GenBank/DDBJ databases">
        <title>Horizontal transference of carbapenem resistance between Klebsiella pneumoniae and Kluyvera ascorbata during abdominal infection: a case report.</title>
        <authorList>
            <person name="Raro O.H.F."/>
            <person name="Lima-Morales D."/>
            <person name="Barth A.L."/>
            <person name="Paim T.G.S."/>
            <person name="Mott M.P."/>
            <person name="Riche C.V.W."/>
            <person name="Teixeira U.F."/>
            <person name="Waechter F."/>
            <person name="Dias C.A.G."/>
        </authorList>
    </citation>
    <scope>NUCLEOTIDE SEQUENCE [LARGE SCALE GENOMIC DNA]</scope>
    <source>
        <strain evidence="3 4">OT2</strain>
    </source>
</reference>
<evidence type="ECO:0000313" key="4">
    <source>
        <dbReference type="Proteomes" id="UP000268051"/>
    </source>
</evidence>
<keyword evidence="1 3" id="KW-0378">Hydrolase</keyword>
<gene>
    <name evidence="3" type="ORF">EB837_18055</name>
</gene>
<dbReference type="PANTHER" id="PTHR48081">
    <property type="entry name" value="AB HYDROLASE SUPERFAMILY PROTEIN C4A8.06C"/>
    <property type="match status" value="1"/>
</dbReference>
<dbReference type="Proteomes" id="UP000268051">
    <property type="component" value="Unassembled WGS sequence"/>
</dbReference>
<evidence type="ECO:0000313" key="3">
    <source>
        <dbReference type="EMBL" id="ROU11568.1"/>
    </source>
</evidence>
<comment type="caution">
    <text evidence="3">The sequence shown here is derived from an EMBL/GenBank/DDBJ whole genome shotgun (WGS) entry which is preliminary data.</text>
</comment>
<dbReference type="InterPro" id="IPR050300">
    <property type="entry name" value="GDXG_lipolytic_enzyme"/>
</dbReference>